<dbReference type="SUPFAM" id="SSF140869">
    <property type="entry name" value="GUN4-like"/>
    <property type="match status" value="1"/>
</dbReference>
<dbReference type="GO" id="GO:0046906">
    <property type="term" value="F:tetrapyrrole binding"/>
    <property type="evidence" value="ECO:0007669"/>
    <property type="project" value="TreeGrafter"/>
</dbReference>
<dbReference type="Pfam" id="PF05419">
    <property type="entry name" value="GUN4"/>
    <property type="match status" value="1"/>
</dbReference>
<dbReference type="AlphaFoldDB" id="A0A9X5E7Q6"/>
<protein>
    <submittedName>
        <fullName evidence="3">GUN4 domain-containing protein</fullName>
    </submittedName>
</protein>
<reference evidence="3 4" key="1">
    <citation type="journal article" date="2015" name="Genome Announc.">
        <title>Draft Genome Sequence of the Terrestrial Cyanobacterium Scytonema millei VB511283, Isolated from Eastern India.</title>
        <authorList>
            <person name="Sen D."/>
            <person name="Chandrababunaidu M.M."/>
            <person name="Singh D."/>
            <person name="Sanghi N."/>
            <person name="Ghorai A."/>
            <person name="Mishra G.P."/>
            <person name="Madduluri M."/>
            <person name="Adhikary S.P."/>
            <person name="Tripathy S."/>
        </authorList>
    </citation>
    <scope>NUCLEOTIDE SEQUENCE [LARGE SCALE GENOMIC DNA]</scope>
    <source>
        <strain evidence="3 4">VB511283</strain>
    </source>
</reference>
<dbReference type="CDD" id="cd16383">
    <property type="entry name" value="GUN4"/>
    <property type="match status" value="1"/>
</dbReference>
<evidence type="ECO:0000313" key="3">
    <source>
        <dbReference type="EMBL" id="NHC35749.1"/>
    </source>
</evidence>
<dbReference type="InterPro" id="IPR037215">
    <property type="entry name" value="GUN4-like_sf"/>
</dbReference>
<accession>A0A9X5E7Q6</accession>
<gene>
    <name evidence="3" type="ORF">QH73_0013975</name>
</gene>
<dbReference type="Gene3D" id="1.10.10.1770">
    <property type="entry name" value="Gun4-like"/>
    <property type="match status" value="1"/>
</dbReference>
<organism evidence="3 4">
    <name type="scientific">Scytonema millei VB511283</name>
    <dbReference type="NCBI Taxonomy" id="1245923"/>
    <lineage>
        <taxon>Bacteria</taxon>
        <taxon>Bacillati</taxon>
        <taxon>Cyanobacteriota</taxon>
        <taxon>Cyanophyceae</taxon>
        <taxon>Nostocales</taxon>
        <taxon>Scytonemataceae</taxon>
        <taxon>Scytonema</taxon>
    </lineage>
</organism>
<dbReference type="Gene3D" id="1.25.40.620">
    <property type="match status" value="1"/>
</dbReference>
<dbReference type="PANTHER" id="PTHR34800">
    <property type="entry name" value="TETRAPYRROLE-BINDING PROTEIN, CHLOROPLASTIC"/>
    <property type="match status" value="1"/>
</dbReference>
<sequence>MSSEIKESEAIARLAIIEAQLQQMTQMLSNLSDRLARSEESFLLVADVYRYKKLQELLAAGNFHAADWETIRLIQAVTGELELESITPEQIRSFPCNELQVIDNLWRKYSNGRFGFSVQTQIYQTIGGSIETTINQDYQIIESFGDRVGWRSNRKWLKCDDLDYTLTAPIGCHPSRWWNSPFGAKMTNYFFNRLITCQL</sequence>
<dbReference type="PANTHER" id="PTHR34800:SF1">
    <property type="entry name" value="TETRAPYRROLE-BINDING PROTEIN, CHLOROPLASTIC"/>
    <property type="match status" value="1"/>
</dbReference>
<evidence type="ECO:0000313" key="4">
    <source>
        <dbReference type="Proteomes" id="UP000031532"/>
    </source>
</evidence>
<dbReference type="Proteomes" id="UP000031532">
    <property type="component" value="Unassembled WGS sequence"/>
</dbReference>
<dbReference type="EMBL" id="JTJC03000003">
    <property type="protein sequence ID" value="NHC35749.1"/>
    <property type="molecule type" value="Genomic_DNA"/>
</dbReference>
<name>A0A9X5E7Q6_9CYAN</name>
<feature type="coiled-coil region" evidence="1">
    <location>
        <begin position="14"/>
        <end position="41"/>
    </location>
</feature>
<feature type="domain" description="GUN4-like" evidence="2">
    <location>
        <begin position="49"/>
        <end position="180"/>
    </location>
</feature>
<proteinExistence type="predicted"/>
<comment type="caution">
    <text evidence="3">The sequence shown here is derived from an EMBL/GenBank/DDBJ whole genome shotgun (WGS) entry which is preliminary data.</text>
</comment>
<dbReference type="OrthoDB" id="7915178at2"/>
<keyword evidence="4" id="KW-1185">Reference proteome</keyword>
<dbReference type="RefSeq" id="WP_039713304.1">
    <property type="nucleotide sequence ID" value="NZ_JTJC03000003.1"/>
</dbReference>
<evidence type="ECO:0000256" key="1">
    <source>
        <dbReference type="SAM" id="Coils"/>
    </source>
</evidence>
<keyword evidence="1" id="KW-0175">Coiled coil</keyword>
<dbReference type="GO" id="GO:0030288">
    <property type="term" value="C:outer membrane-bounded periplasmic space"/>
    <property type="evidence" value="ECO:0007669"/>
    <property type="project" value="TreeGrafter"/>
</dbReference>
<evidence type="ECO:0000259" key="2">
    <source>
        <dbReference type="Pfam" id="PF05419"/>
    </source>
</evidence>
<dbReference type="InterPro" id="IPR008629">
    <property type="entry name" value="GUN4-like"/>
</dbReference>